<keyword evidence="2" id="KW-0408">Iron</keyword>
<comment type="cofactor">
    <cofactor evidence="2">
        <name>heme</name>
        <dbReference type="ChEBI" id="CHEBI:30413"/>
    </cofactor>
</comment>
<dbReference type="Pfam" id="PF00067">
    <property type="entry name" value="p450"/>
    <property type="match status" value="1"/>
</dbReference>
<dbReference type="GO" id="GO:0016705">
    <property type="term" value="F:oxidoreductase activity, acting on paired donors, with incorporation or reduction of molecular oxygen"/>
    <property type="evidence" value="ECO:0007669"/>
    <property type="project" value="InterPro"/>
</dbReference>
<protein>
    <submittedName>
        <fullName evidence="4">Cytochrome P450</fullName>
    </submittedName>
</protein>
<dbReference type="InterPro" id="IPR036396">
    <property type="entry name" value="Cyt_P450_sf"/>
</dbReference>
<keyword evidence="3" id="KW-0472">Membrane</keyword>
<dbReference type="GO" id="GO:0020037">
    <property type="term" value="F:heme binding"/>
    <property type="evidence" value="ECO:0007669"/>
    <property type="project" value="InterPro"/>
</dbReference>
<dbReference type="GO" id="GO:0004497">
    <property type="term" value="F:monooxygenase activity"/>
    <property type="evidence" value="ECO:0007669"/>
    <property type="project" value="InterPro"/>
</dbReference>
<dbReference type="EMBL" id="ML978337">
    <property type="protein sequence ID" value="KAF2023588.1"/>
    <property type="molecule type" value="Genomic_DNA"/>
</dbReference>
<evidence type="ECO:0000256" key="2">
    <source>
        <dbReference type="PIRSR" id="PIRSR602401-1"/>
    </source>
</evidence>
<feature type="binding site" description="axial binding residue" evidence="2">
    <location>
        <position position="442"/>
    </location>
    <ligand>
        <name>heme</name>
        <dbReference type="ChEBI" id="CHEBI:30413"/>
    </ligand>
    <ligandPart>
        <name>Fe</name>
        <dbReference type="ChEBI" id="CHEBI:18248"/>
    </ligandPart>
</feature>
<keyword evidence="3" id="KW-0812">Transmembrane</keyword>
<organism evidence="4 5">
    <name type="scientific">Setomelanomma holmii</name>
    <dbReference type="NCBI Taxonomy" id="210430"/>
    <lineage>
        <taxon>Eukaryota</taxon>
        <taxon>Fungi</taxon>
        <taxon>Dikarya</taxon>
        <taxon>Ascomycota</taxon>
        <taxon>Pezizomycotina</taxon>
        <taxon>Dothideomycetes</taxon>
        <taxon>Pleosporomycetidae</taxon>
        <taxon>Pleosporales</taxon>
        <taxon>Pleosporineae</taxon>
        <taxon>Phaeosphaeriaceae</taxon>
        <taxon>Setomelanomma</taxon>
    </lineage>
</organism>
<dbReference type="Proteomes" id="UP000799777">
    <property type="component" value="Unassembled WGS sequence"/>
</dbReference>
<keyword evidence="3" id="KW-1133">Transmembrane helix</keyword>
<accession>A0A9P4GVQ9</accession>
<dbReference type="AlphaFoldDB" id="A0A9P4GVQ9"/>
<dbReference type="GO" id="GO:0005506">
    <property type="term" value="F:iron ion binding"/>
    <property type="evidence" value="ECO:0007669"/>
    <property type="project" value="InterPro"/>
</dbReference>
<keyword evidence="2" id="KW-0479">Metal-binding</keyword>
<evidence type="ECO:0000256" key="3">
    <source>
        <dbReference type="SAM" id="Phobius"/>
    </source>
</evidence>
<dbReference type="PANTHER" id="PTHR24305">
    <property type="entry name" value="CYTOCHROME P450"/>
    <property type="match status" value="1"/>
</dbReference>
<proteinExistence type="inferred from homology"/>
<evidence type="ECO:0000313" key="5">
    <source>
        <dbReference type="Proteomes" id="UP000799777"/>
    </source>
</evidence>
<dbReference type="InterPro" id="IPR001128">
    <property type="entry name" value="Cyt_P450"/>
</dbReference>
<dbReference type="SUPFAM" id="SSF48264">
    <property type="entry name" value="Cytochrome P450"/>
    <property type="match status" value="1"/>
</dbReference>
<dbReference type="PRINTS" id="PR00463">
    <property type="entry name" value="EP450I"/>
</dbReference>
<dbReference type="OrthoDB" id="1470350at2759"/>
<feature type="transmembrane region" description="Helical" evidence="3">
    <location>
        <begin position="6"/>
        <end position="23"/>
    </location>
</feature>
<reference evidence="4" key="1">
    <citation type="journal article" date="2020" name="Stud. Mycol.">
        <title>101 Dothideomycetes genomes: a test case for predicting lifestyles and emergence of pathogens.</title>
        <authorList>
            <person name="Haridas S."/>
            <person name="Albert R."/>
            <person name="Binder M."/>
            <person name="Bloem J."/>
            <person name="Labutti K."/>
            <person name="Salamov A."/>
            <person name="Andreopoulos B."/>
            <person name="Baker S."/>
            <person name="Barry K."/>
            <person name="Bills G."/>
            <person name="Bluhm B."/>
            <person name="Cannon C."/>
            <person name="Castanera R."/>
            <person name="Culley D."/>
            <person name="Daum C."/>
            <person name="Ezra D."/>
            <person name="Gonzalez J."/>
            <person name="Henrissat B."/>
            <person name="Kuo A."/>
            <person name="Liang C."/>
            <person name="Lipzen A."/>
            <person name="Lutzoni F."/>
            <person name="Magnuson J."/>
            <person name="Mondo S."/>
            <person name="Nolan M."/>
            <person name="Ohm R."/>
            <person name="Pangilinan J."/>
            <person name="Park H.-J."/>
            <person name="Ramirez L."/>
            <person name="Alfaro M."/>
            <person name="Sun H."/>
            <person name="Tritt A."/>
            <person name="Yoshinaga Y."/>
            <person name="Zwiers L.-H."/>
            <person name="Turgeon B."/>
            <person name="Goodwin S."/>
            <person name="Spatafora J."/>
            <person name="Crous P."/>
            <person name="Grigoriev I."/>
        </authorList>
    </citation>
    <scope>NUCLEOTIDE SEQUENCE</scope>
    <source>
        <strain evidence="4">CBS 110217</strain>
    </source>
</reference>
<dbReference type="InterPro" id="IPR002401">
    <property type="entry name" value="Cyt_P450_E_grp-I"/>
</dbReference>
<comment type="caution">
    <text evidence="4">The sequence shown here is derived from an EMBL/GenBank/DDBJ whole genome shotgun (WGS) entry which is preliminary data.</text>
</comment>
<dbReference type="PANTHER" id="PTHR24305:SF166">
    <property type="entry name" value="CYTOCHROME P450 12A4, MITOCHONDRIAL-RELATED"/>
    <property type="match status" value="1"/>
</dbReference>
<comment type="similarity">
    <text evidence="1">Belongs to the cytochrome P450 family.</text>
</comment>
<dbReference type="PRINTS" id="PR00385">
    <property type="entry name" value="P450"/>
</dbReference>
<gene>
    <name evidence="4" type="ORF">EK21DRAFT_80542</name>
</gene>
<keyword evidence="5" id="KW-1185">Reference proteome</keyword>
<dbReference type="Gene3D" id="1.10.630.10">
    <property type="entry name" value="Cytochrome P450"/>
    <property type="match status" value="1"/>
</dbReference>
<evidence type="ECO:0000256" key="1">
    <source>
        <dbReference type="ARBA" id="ARBA00010617"/>
    </source>
</evidence>
<sequence length="494" mass="55938">MLTPAAQVYIAPAFILYILYYVGSVIFHPLARIPCAHPASLFSTLWILWKRYQGVEQEIAAVSAAHLRHGPVVRLGPREISVGSLALATRLAQVAKLEKPNWYLPFTNFRHSNCMSSLDARSHAIRRRRVTQPYLQSSLHRSAKMKEIMVIVLYDRLTPELSRSSDCGVDVLPLCFAIVMDIVSAHTFGLAVAPDLTGDKGQRHIYLEAFREAITPRSMFWAQEVPLVSYLYPFTRCAWKAKSSLERNILDLCRRAEDISRAHQTESPGLYHFLRESSPQHVDNNGELEIASEVLDHLKATGDVLSITLAHALYELSKNCQIQMQLRSELHKSWGLRDPEGRDLPSPKSLHALPLLDAVVCETLRLRPTAPDGQPRINKSTSTVIHGCSVPMNVRISTYSYILHHDETFFENAQEWDPSRWTSQRLNQNVHSWAYGVGARACLGKHMATLLLKNILAFIYTFYKTKIIDDSKWRLHGEFARLDDALSLSFTSVS</sequence>
<dbReference type="InterPro" id="IPR050121">
    <property type="entry name" value="Cytochrome_P450_monoxygenase"/>
</dbReference>
<evidence type="ECO:0000313" key="4">
    <source>
        <dbReference type="EMBL" id="KAF2023588.1"/>
    </source>
</evidence>
<keyword evidence="2" id="KW-0349">Heme</keyword>
<name>A0A9P4GVQ9_9PLEO</name>